<feature type="region of interest" description="Disordered" evidence="1">
    <location>
        <begin position="609"/>
        <end position="672"/>
    </location>
</feature>
<feature type="compositionally biased region" description="Polar residues" evidence="1">
    <location>
        <begin position="521"/>
        <end position="538"/>
    </location>
</feature>
<dbReference type="EMBL" id="ML986681">
    <property type="protein sequence ID" value="KAF2260419.1"/>
    <property type="molecule type" value="Genomic_DNA"/>
</dbReference>
<feature type="compositionally biased region" description="Basic and acidic residues" evidence="1">
    <location>
        <begin position="757"/>
        <end position="783"/>
    </location>
</feature>
<sequence>MNFSGILTEAETGVGLDPPKKVKAQNISVQPPISPTPNRASSPLLTTLRTTREPRLAPNGRKLAGRGPRTKHNAPGVVPAVHAALSEPVALGNRQKCGADGGDEDTPKMQKVDYNNDINASDQPCFEFDSFPRADNADKIFKFETLFGDEFDPDESSDLEREGRPQPRVDISLTEDEKKLLYRMKSYKKSKESKIGVVDGTFNMQQEHVGIWTEENFEKFSQDVKAGLHEDELFGFGNDNEDDDDKPFEGYVSGSYEFDGELEDDDDDAGETGPVAEEDFTTGGIHTNQAKTSRQDAHDEEHSVLQADEVTSTKHGKDEGMKVDKPLKCAEPVADMPSRERKLSTTIVFERPESGKAKKQCLQEDGDDVSSYEKERDAFQEKRDISASDTPPETTESMPQDEEQTFTPEPKDLRLDISDRTPVGLELDVDDTDFPRDTVENIEDRDDHDLGFLFGDDKNDEKTFKKEPVVKELVDGSLKSSNGDDDREEKTKKCNVVSESKGISKDIDMSDLDDEDLPSVGFTSDVKNTNGPEGTPTSKAEEKSTEPSNESEKRGADDDGVRPKDLFGYTSCGDGIKLEDKEVGNLLKSDWLGEKHSLNSMDEQVFSVTSHIEGSHQDAKPGRDEVPCIEEEAKKVKQLRTPTPTPLSRKRKARAPPRNPRPKRSKICHAEDIAEPKTPLENWWENDDPDFREKETTLPKYRGPIQYSRIRVARKVPKTEKDKEPATGTANLQKVLKSKKNRDSMRMVGPKLTAEQIKSRQDDKKKKAEEIKERKEEKKRNALEEDFANVFGEYEE</sequence>
<organism evidence="2 3">
    <name type="scientific">Lojkania enalia</name>
    <dbReference type="NCBI Taxonomy" id="147567"/>
    <lineage>
        <taxon>Eukaryota</taxon>
        <taxon>Fungi</taxon>
        <taxon>Dikarya</taxon>
        <taxon>Ascomycota</taxon>
        <taxon>Pezizomycotina</taxon>
        <taxon>Dothideomycetes</taxon>
        <taxon>Pleosporomycetidae</taxon>
        <taxon>Pleosporales</taxon>
        <taxon>Pleosporales incertae sedis</taxon>
        <taxon>Lojkania</taxon>
    </lineage>
</organism>
<proteinExistence type="predicted"/>
<dbReference type="Proteomes" id="UP000800093">
    <property type="component" value="Unassembled WGS sequence"/>
</dbReference>
<feature type="compositionally biased region" description="Basic and acidic residues" evidence="1">
    <location>
        <begin position="482"/>
        <end position="492"/>
    </location>
</feature>
<feature type="compositionally biased region" description="Basic and acidic residues" evidence="1">
    <location>
        <begin position="311"/>
        <end position="328"/>
    </location>
</feature>
<dbReference type="AlphaFoldDB" id="A0A9P4K6L2"/>
<protein>
    <submittedName>
        <fullName evidence="2">Uncharacterized protein</fullName>
    </submittedName>
</protein>
<feature type="compositionally biased region" description="Basic and acidic residues" evidence="1">
    <location>
        <begin position="409"/>
        <end position="419"/>
    </location>
</feature>
<evidence type="ECO:0000313" key="2">
    <source>
        <dbReference type="EMBL" id="KAF2260419.1"/>
    </source>
</evidence>
<feature type="region of interest" description="Disordered" evidence="1">
    <location>
        <begin position="233"/>
        <end position="573"/>
    </location>
</feature>
<feature type="region of interest" description="Disordered" evidence="1">
    <location>
        <begin position="1"/>
        <end position="75"/>
    </location>
</feature>
<name>A0A9P4K6L2_9PLEO</name>
<reference evidence="3" key="1">
    <citation type="journal article" date="2020" name="Stud. Mycol.">
        <title>101 Dothideomycetes genomes: A test case for predicting lifestyles and emergence of pathogens.</title>
        <authorList>
            <person name="Haridas S."/>
            <person name="Albert R."/>
            <person name="Binder M."/>
            <person name="Bloem J."/>
            <person name="LaButti K."/>
            <person name="Salamov A."/>
            <person name="Andreopoulos B."/>
            <person name="Baker S."/>
            <person name="Barry K."/>
            <person name="Bills G."/>
            <person name="Bluhm B."/>
            <person name="Cannon C."/>
            <person name="Castanera R."/>
            <person name="Culley D."/>
            <person name="Daum C."/>
            <person name="Ezra D."/>
            <person name="Gonzalez J."/>
            <person name="Henrissat B."/>
            <person name="Kuo A."/>
            <person name="Liang C."/>
            <person name="Lipzen A."/>
            <person name="Lutzoni F."/>
            <person name="Magnuson J."/>
            <person name="Mondo S."/>
            <person name="Nolan M."/>
            <person name="Ohm R."/>
            <person name="Pangilinan J."/>
            <person name="Park H.-J."/>
            <person name="Ramirez L."/>
            <person name="Alfaro M."/>
            <person name="Sun H."/>
            <person name="Tritt A."/>
            <person name="Yoshinaga Y."/>
            <person name="Zwiers L.-H."/>
            <person name="Turgeon B."/>
            <person name="Goodwin S."/>
            <person name="Spatafora J."/>
            <person name="Crous P."/>
            <person name="Grigoriev I."/>
        </authorList>
    </citation>
    <scope>NUCLEOTIDE SEQUENCE [LARGE SCALE GENOMIC DNA]</scope>
    <source>
        <strain evidence="3">CBS 304.66</strain>
    </source>
</reference>
<feature type="region of interest" description="Disordered" evidence="1">
    <location>
        <begin position="92"/>
        <end position="117"/>
    </location>
</feature>
<feature type="compositionally biased region" description="Basic and acidic residues" evidence="1">
    <location>
        <begin position="539"/>
        <end position="565"/>
    </location>
</feature>
<feature type="compositionally biased region" description="Polar residues" evidence="1">
    <location>
        <begin position="387"/>
        <end position="398"/>
    </location>
</feature>
<feature type="compositionally biased region" description="Basic and acidic residues" evidence="1">
    <location>
        <begin position="445"/>
        <end position="474"/>
    </location>
</feature>
<feature type="compositionally biased region" description="Basic and acidic residues" evidence="1">
    <location>
        <begin position="613"/>
        <end position="635"/>
    </location>
</feature>
<keyword evidence="3" id="KW-1185">Reference proteome</keyword>
<evidence type="ECO:0000256" key="1">
    <source>
        <dbReference type="SAM" id="MobiDB-lite"/>
    </source>
</evidence>
<feature type="region of interest" description="Disordered" evidence="1">
    <location>
        <begin position="713"/>
        <end position="783"/>
    </location>
</feature>
<gene>
    <name evidence="2" type="ORF">CC78DRAFT_589718</name>
</gene>
<feature type="compositionally biased region" description="Basic and acidic residues" evidence="1">
    <location>
        <begin position="371"/>
        <end position="386"/>
    </location>
</feature>
<accession>A0A9P4K6L2</accession>
<feature type="compositionally biased region" description="Basic residues" evidence="1">
    <location>
        <begin position="648"/>
        <end position="667"/>
    </location>
</feature>
<comment type="caution">
    <text evidence="2">The sequence shown here is derived from an EMBL/GenBank/DDBJ whole genome shotgun (WGS) entry which is preliminary data.</text>
</comment>
<evidence type="ECO:0000313" key="3">
    <source>
        <dbReference type="Proteomes" id="UP000800093"/>
    </source>
</evidence>
<feature type="compositionally biased region" description="Basic and acidic residues" evidence="1">
    <location>
        <begin position="293"/>
        <end position="303"/>
    </location>
</feature>
<feature type="compositionally biased region" description="Low complexity" evidence="1">
    <location>
        <begin position="39"/>
        <end position="49"/>
    </location>
</feature>
<feature type="compositionally biased region" description="Acidic residues" evidence="1">
    <location>
        <begin position="258"/>
        <end position="280"/>
    </location>
</feature>